<dbReference type="RefSeq" id="WP_106877391.1">
    <property type="nucleotide sequence ID" value="NZ_PYEP01000004.1"/>
</dbReference>
<organism evidence="7 8">
    <name type="scientific">Siccibacter turicensis</name>
    <dbReference type="NCBI Taxonomy" id="357233"/>
    <lineage>
        <taxon>Bacteria</taxon>
        <taxon>Pseudomonadati</taxon>
        <taxon>Pseudomonadota</taxon>
        <taxon>Gammaproteobacteria</taxon>
        <taxon>Enterobacterales</taxon>
        <taxon>Enterobacteriaceae</taxon>
        <taxon>Siccibacter</taxon>
    </lineage>
</organism>
<keyword evidence="2" id="KW-1003">Cell membrane</keyword>
<dbReference type="AlphaFoldDB" id="A0A2P8VK27"/>
<protein>
    <submittedName>
        <fullName evidence="7">O-antigen flippase</fullName>
    </submittedName>
</protein>
<feature type="transmembrane region" description="Helical" evidence="6">
    <location>
        <begin position="42"/>
        <end position="64"/>
    </location>
</feature>
<feature type="transmembrane region" description="Helical" evidence="6">
    <location>
        <begin position="370"/>
        <end position="388"/>
    </location>
</feature>
<evidence type="ECO:0000256" key="4">
    <source>
        <dbReference type="ARBA" id="ARBA00022989"/>
    </source>
</evidence>
<dbReference type="EMBL" id="PYEP01000004">
    <property type="protein sequence ID" value="PSN07810.1"/>
    <property type="molecule type" value="Genomic_DNA"/>
</dbReference>
<dbReference type="InterPro" id="IPR050833">
    <property type="entry name" value="Poly_Biosynth_Transport"/>
</dbReference>
<evidence type="ECO:0000256" key="3">
    <source>
        <dbReference type="ARBA" id="ARBA00022692"/>
    </source>
</evidence>
<dbReference type="PANTHER" id="PTHR30250:SF30">
    <property type="entry name" value="LIPID III FLIPPASE"/>
    <property type="match status" value="1"/>
</dbReference>
<evidence type="ECO:0000256" key="2">
    <source>
        <dbReference type="ARBA" id="ARBA00022475"/>
    </source>
</evidence>
<dbReference type="GO" id="GO:0005886">
    <property type="term" value="C:plasma membrane"/>
    <property type="evidence" value="ECO:0007669"/>
    <property type="project" value="UniProtKB-SubCell"/>
</dbReference>
<evidence type="ECO:0000313" key="7">
    <source>
        <dbReference type="EMBL" id="PSN07810.1"/>
    </source>
</evidence>
<feature type="transmembrane region" description="Helical" evidence="6">
    <location>
        <begin position="301"/>
        <end position="325"/>
    </location>
</feature>
<dbReference type="CDD" id="cd13125">
    <property type="entry name" value="MATE_like_10"/>
    <property type="match status" value="1"/>
</dbReference>
<keyword evidence="3 6" id="KW-0812">Transmembrane</keyword>
<gene>
    <name evidence="7" type="ORF">C7G83_11880</name>
</gene>
<comment type="subcellular location">
    <subcellularLocation>
        <location evidence="1">Cell membrane</location>
        <topology evidence="1">Multi-pass membrane protein</topology>
    </subcellularLocation>
</comment>
<feature type="transmembrane region" description="Helical" evidence="6">
    <location>
        <begin position="178"/>
        <end position="197"/>
    </location>
</feature>
<feature type="transmembrane region" description="Helical" evidence="6">
    <location>
        <begin position="116"/>
        <end position="138"/>
    </location>
</feature>
<reference evidence="7 8" key="1">
    <citation type="submission" date="2018-03" db="EMBL/GenBank/DDBJ databases">
        <title>Draft genome sequence of the first documented clinical Siccibacter turicensis isolate in Austria.</title>
        <authorList>
            <person name="Lepuschitz S."/>
            <person name="Pekard-Amenitsch S."/>
            <person name="Haunold R."/>
            <person name="Schill S."/>
            <person name="Mach R."/>
            <person name="Allerberger F."/>
            <person name="Ruppitsch W."/>
            <person name="Forsythe S.J."/>
        </authorList>
    </citation>
    <scope>NUCLEOTIDE SEQUENCE [LARGE SCALE GENOMIC DNA]</scope>
    <source>
        <strain evidence="7 8">6100069499-17</strain>
    </source>
</reference>
<keyword evidence="4 6" id="KW-1133">Transmembrane helix</keyword>
<evidence type="ECO:0000313" key="8">
    <source>
        <dbReference type="Proteomes" id="UP000240212"/>
    </source>
</evidence>
<feature type="transmembrane region" description="Helical" evidence="6">
    <location>
        <begin position="394"/>
        <end position="411"/>
    </location>
</feature>
<feature type="transmembrane region" description="Helical" evidence="6">
    <location>
        <begin position="85"/>
        <end position="104"/>
    </location>
</feature>
<dbReference type="Proteomes" id="UP000240212">
    <property type="component" value="Unassembled WGS sequence"/>
</dbReference>
<keyword evidence="5 6" id="KW-0472">Membrane</keyword>
<feature type="transmembrane region" description="Helical" evidence="6">
    <location>
        <begin position="337"/>
        <end position="358"/>
    </location>
</feature>
<dbReference type="OrthoDB" id="9769862at2"/>
<feature type="transmembrane region" description="Helical" evidence="6">
    <location>
        <begin position="150"/>
        <end position="172"/>
    </location>
</feature>
<evidence type="ECO:0000256" key="6">
    <source>
        <dbReference type="SAM" id="Phobius"/>
    </source>
</evidence>
<dbReference type="InterPro" id="IPR044550">
    <property type="entry name" value="WzxE"/>
</dbReference>
<feature type="transmembrane region" description="Helical" evidence="6">
    <location>
        <begin position="260"/>
        <end position="280"/>
    </location>
</feature>
<sequence length="416" mass="46902">MRKIFSVTIFTAILTLLRMLCGFAIAKIVAIYTGPAGMAMLGQIQSVITSLNGVVISPVGNGVVRYTAENVDHGYEACAKWWQASLQWAFGIFLLIAPLAIFFSEKLSLFLFDTNQYHWVLVLSTIVLPFSIINTAFISVINGQQLYKRYISVGFISIIVSTLVMVAMIYFYSLKGAMVAASLNSSLAGLVVLMMSWRQPWLKAKYWIGKTSREQRKAIGGYVIMAITSAITIPLGMVLVRKILVEYVGWEGAGHWQAVWKISEVYLAIITLALSTYYLPQLSKLKTPEEIKKEINQTLKIIFPIVAFLAFCVYLLRDVAIFILFTDEFKSARDLFSIQLIGDVIKIVAWLYAFPMIARGAVKWYVSTEIIFSASFVLLTLFLVPSYNIQGANIAYAINYTLYFLFMFFNVKRFAR</sequence>
<keyword evidence="8" id="KW-1185">Reference proteome</keyword>
<dbReference type="PANTHER" id="PTHR30250">
    <property type="entry name" value="PST FAMILY PREDICTED COLANIC ACID TRANSPORTER"/>
    <property type="match status" value="1"/>
</dbReference>
<dbReference type="GO" id="GO:0009246">
    <property type="term" value="P:enterobacterial common antigen biosynthetic process"/>
    <property type="evidence" value="ECO:0007669"/>
    <property type="project" value="InterPro"/>
</dbReference>
<comment type="caution">
    <text evidence="7">The sequence shown here is derived from an EMBL/GenBank/DDBJ whole genome shotgun (WGS) entry which is preliminary data.</text>
</comment>
<feature type="transmembrane region" description="Helical" evidence="6">
    <location>
        <begin position="218"/>
        <end position="240"/>
    </location>
</feature>
<accession>A0A2P8VK27</accession>
<name>A0A2P8VK27_9ENTR</name>
<evidence type="ECO:0000256" key="1">
    <source>
        <dbReference type="ARBA" id="ARBA00004651"/>
    </source>
</evidence>
<proteinExistence type="predicted"/>
<evidence type="ECO:0000256" key="5">
    <source>
        <dbReference type="ARBA" id="ARBA00023136"/>
    </source>
</evidence>